<feature type="domain" description="Secretion system C-terminal sorting" evidence="3">
    <location>
        <begin position="124"/>
        <end position="188"/>
    </location>
</feature>
<evidence type="ECO:0000259" key="3">
    <source>
        <dbReference type="Pfam" id="PF18962"/>
    </source>
</evidence>
<evidence type="ECO:0000313" key="5">
    <source>
        <dbReference type="Proteomes" id="UP000615593"/>
    </source>
</evidence>
<proteinExistence type="predicted"/>
<dbReference type="Pfam" id="PF18962">
    <property type="entry name" value="Por_Secre_tail"/>
    <property type="match status" value="1"/>
</dbReference>
<dbReference type="Proteomes" id="UP000615593">
    <property type="component" value="Unassembled WGS sequence"/>
</dbReference>
<evidence type="ECO:0000256" key="2">
    <source>
        <dbReference type="SAM" id="SignalP"/>
    </source>
</evidence>
<comment type="caution">
    <text evidence="4">The sequence shown here is derived from an EMBL/GenBank/DDBJ whole genome shotgun (WGS) entry which is preliminary data.</text>
</comment>
<reference evidence="5" key="1">
    <citation type="journal article" date="2019" name="Int. J. Syst. Evol. Microbiol.">
        <title>The Global Catalogue of Microorganisms (GCM) 10K type strain sequencing project: providing services to taxonomists for standard genome sequencing and annotation.</title>
        <authorList>
            <consortium name="The Broad Institute Genomics Platform"/>
            <consortium name="The Broad Institute Genome Sequencing Center for Infectious Disease"/>
            <person name="Wu L."/>
            <person name="Ma J."/>
        </authorList>
    </citation>
    <scope>NUCLEOTIDE SEQUENCE [LARGE SCALE GENOMIC DNA]</scope>
    <source>
        <strain evidence="5">KCTC 12708</strain>
    </source>
</reference>
<organism evidence="4 5">
    <name type="scientific">Mesonia mobilis</name>
    <dbReference type="NCBI Taxonomy" id="369791"/>
    <lineage>
        <taxon>Bacteria</taxon>
        <taxon>Pseudomonadati</taxon>
        <taxon>Bacteroidota</taxon>
        <taxon>Flavobacteriia</taxon>
        <taxon>Flavobacteriales</taxon>
        <taxon>Flavobacteriaceae</taxon>
        <taxon>Mesonia</taxon>
    </lineage>
</organism>
<evidence type="ECO:0000313" key="4">
    <source>
        <dbReference type="EMBL" id="GGZ63723.1"/>
    </source>
</evidence>
<dbReference type="NCBIfam" id="TIGR04183">
    <property type="entry name" value="Por_Secre_tail"/>
    <property type="match status" value="1"/>
</dbReference>
<sequence>MQKTMKTIVVTLLLVLGFNNVQAAKNFDVAVAKNQILMVELNDAQEGDMLTLLDVDGKVLFKEEQLGNKFQKSLSLELLSEGTYYLHLEDANTIYTKEIVKENSSVIVKKDSQIIFKPTFKQVKNQVKLSFTNPSEENTQVFVYNAKGEIVSSLRNSDLVLKKTFDFSEVPAGDYMIAVLTDSRSFYKSVSTK</sequence>
<name>A0ABQ3C6C7_9FLAO</name>
<gene>
    <name evidence="4" type="ORF">GCM10008088_26500</name>
</gene>
<dbReference type="InterPro" id="IPR026444">
    <property type="entry name" value="Secre_tail"/>
</dbReference>
<dbReference type="EMBL" id="BMWY01000009">
    <property type="protein sequence ID" value="GGZ63723.1"/>
    <property type="molecule type" value="Genomic_DNA"/>
</dbReference>
<evidence type="ECO:0000256" key="1">
    <source>
        <dbReference type="ARBA" id="ARBA00022729"/>
    </source>
</evidence>
<keyword evidence="5" id="KW-1185">Reference proteome</keyword>
<feature type="signal peptide" evidence="2">
    <location>
        <begin position="1"/>
        <end position="23"/>
    </location>
</feature>
<keyword evidence="1 2" id="KW-0732">Signal</keyword>
<feature type="chain" id="PRO_5045629786" description="Secretion system C-terminal sorting domain-containing protein" evidence="2">
    <location>
        <begin position="24"/>
        <end position="193"/>
    </location>
</feature>
<protein>
    <recommendedName>
        <fullName evidence="3">Secretion system C-terminal sorting domain-containing protein</fullName>
    </recommendedName>
</protein>
<accession>A0ABQ3C6C7</accession>